<organism evidence="3 4">
    <name type="scientific">Acididesulfobacter guangdongensis</name>
    <dbReference type="NCBI Taxonomy" id="2597225"/>
    <lineage>
        <taxon>Bacteria</taxon>
        <taxon>Deltaproteobacteria</taxon>
        <taxon>Candidatus Acidulodesulfobacterales</taxon>
        <taxon>Candidatus Acididesulfobacter</taxon>
    </lineage>
</organism>
<sequence length="197" mass="22631">MQISINFTHTEKRKTQAMKKNKRSEMRFKALNNIKIYFVIQLILIGSILIFTARESIAGNIFKTAGTLTGTNYKILVSIAYVESGLNPYALDINGNAVYPKSKQEAIYIARYYIKKNYSVDIGLMQVNYNFWGKRLNLSIGNLLTSKINILAGAFILKHYQANGIWQGVQNYHNGDGFRYKEKVKRIYGILTKNYKH</sequence>
<reference evidence="3 4" key="1">
    <citation type="journal article" date="2019" name="ISME J.">
        <title>Insights into ecological role of a new deltaproteobacterial order Candidatus Acidulodesulfobacterales by metagenomics and metatranscriptomics.</title>
        <authorList>
            <person name="Tan S."/>
            <person name="Liu J."/>
            <person name="Fang Y."/>
            <person name="Hedlund B.P."/>
            <person name="Lian Z.H."/>
            <person name="Huang L.Y."/>
            <person name="Li J.T."/>
            <person name="Huang L.N."/>
            <person name="Li W.J."/>
            <person name="Jiang H.C."/>
            <person name="Dong H.L."/>
            <person name="Shu W.S."/>
        </authorList>
    </citation>
    <scope>NUCLEOTIDE SEQUENCE [LARGE SCALE GENOMIC DNA]</scope>
    <source>
        <strain evidence="3">AP2</strain>
    </source>
</reference>
<dbReference type="AlphaFoldDB" id="A0A519BHE2"/>
<dbReference type="Proteomes" id="UP000316562">
    <property type="component" value="Unassembled WGS sequence"/>
</dbReference>
<evidence type="ECO:0000256" key="1">
    <source>
        <dbReference type="SAM" id="Phobius"/>
    </source>
</evidence>
<feature type="domain" description="Transglycosylase SLT" evidence="2">
    <location>
        <begin position="63"/>
        <end position="179"/>
    </location>
</feature>
<dbReference type="InterPro" id="IPR008258">
    <property type="entry name" value="Transglycosylase_SLT_dom_1"/>
</dbReference>
<dbReference type="InterPro" id="IPR023346">
    <property type="entry name" value="Lysozyme-like_dom_sf"/>
</dbReference>
<dbReference type="Gene3D" id="1.10.530.10">
    <property type="match status" value="1"/>
</dbReference>
<evidence type="ECO:0000313" key="3">
    <source>
        <dbReference type="EMBL" id="RZD16669.1"/>
    </source>
</evidence>
<dbReference type="EMBL" id="SGBC01000001">
    <property type="protein sequence ID" value="RZD16669.1"/>
    <property type="molecule type" value="Genomic_DNA"/>
</dbReference>
<keyword evidence="1" id="KW-0472">Membrane</keyword>
<proteinExistence type="predicted"/>
<comment type="caution">
    <text evidence="3">The sequence shown here is derived from an EMBL/GenBank/DDBJ whole genome shotgun (WGS) entry which is preliminary data.</text>
</comment>
<dbReference type="Pfam" id="PF01464">
    <property type="entry name" value="SLT"/>
    <property type="match status" value="1"/>
</dbReference>
<evidence type="ECO:0000259" key="2">
    <source>
        <dbReference type="Pfam" id="PF01464"/>
    </source>
</evidence>
<protein>
    <recommendedName>
        <fullName evidence="2">Transglycosylase SLT domain-containing protein</fullName>
    </recommendedName>
</protein>
<evidence type="ECO:0000313" key="4">
    <source>
        <dbReference type="Proteomes" id="UP000316562"/>
    </source>
</evidence>
<feature type="transmembrane region" description="Helical" evidence="1">
    <location>
        <begin position="34"/>
        <end position="53"/>
    </location>
</feature>
<keyword evidence="1" id="KW-0812">Transmembrane</keyword>
<name>A0A519BHE2_ACIG2</name>
<gene>
    <name evidence="3" type="ORF">EVJ46_00055</name>
</gene>
<dbReference type="SUPFAM" id="SSF53955">
    <property type="entry name" value="Lysozyme-like"/>
    <property type="match status" value="1"/>
</dbReference>
<keyword evidence="1" id="KW-1133">Transmembrane helix</keyword>
<accession>A0A519BHE2</accession>